<dbReference type="NCBIfam" id="NF045515">
    <property type="entry name" value="Glp_gephyrin"/>
    <property type="match status" value="1"/>
</dbReference>
<dbReference type="FunFam" id="3.40.980.10:FF:000004">
    <property type="entry name" value="Molybdopterin molybdenumtransferase"/>
    <property type="match status" value="1"/>
</dbReference>
<dbReference type="InterPro" id="IPR038987">
    <property type="entry name" value="MoeA-like"/>
</dbReference>
<keyword evidence="8 11" id="KW-0460">Magnesium</keyword>
<gene>
    <name evidence="13" type="ORF">D1832_12240</name>
</gene>
<dbReference type="InterPro" id="IPR036425">
    <property type="entry name" value="MoaB/Mog-like_dom_sf"/>
</dbReference>
<comment type="caution">
    <text evidence="13">The sequence shown here is derived from an EMBL/GenBank/DDBJ whole genome shotgun (WGS) entry which is preliminary data.</text>
</comment>
<evidence type="ECO:0000313" key="14">
    <source>
        <dbReference type="Proteomes" id="UP000285376"/>
    </source>
</evidence>
<comment type="similarity">
    <text evidence="4 11">Belongs to the MoeA family.</text>
</comment>
<protein>
    <recommendedName>
        <fullName evidence="11">Molybdopterin molybdenumtransferase</fullName>
        <ecNumber evidence="11">2.10.1.1</ecNumber>
    </recommendedName>
</protein>
<dbReference type="NCBIfam" id="TIGR00177">
    <property type="entry name" value="molyb_syn"/>
    <property type="match status" value="1"/>
</dbReference>
<dbReference type="Gene3D" id="3.40.980.10">
    <property type="entry name" value="MoaB/Mog-like domain"/>
    <property type="match status" value="1"/>
</dbReference>
<dbReference type="SUPFAM" id="SSF53218">
    <property type="entry name" value="Molybdenum cofactor biosynthesis proteins"/>
    <property type="match status" value="1"/>
</dbReference>
<evidence type="ECO:0000256" key="2">
    <source>
        <dbReference type="ARBA" id="ARBA00002901"/>
    </source>
</evidence>
<dbReference type="GO" id="GO:0005829">
    <property type="term" value="C:cytosol"/>
    <property type="evidence" value="ECO:0007669"/>
    <property type="project" value="TreeGrafter"/>
</dbReference>
<dbReference type="EC" id="2.10.1.1" evidence="11"/>
<dbReference type="Gene3D" id="2.170.190.11">
    <property type="entry name" value="Molybdopterin biosynthesis moea protein, domain 3"/>
    <property type="match status" value="1"/>
</dbReference>
<evidence type="ECO:0000256" key="6">
    <source>
        <dbReference type="ARBA" id="ARBA00022679"/>
    </source>
</evidence>
<dbReference type="EMBL" id="QWLM01000016">
    <property type="protein sequence ID" value="RHW44489.1"/>
    <property type="molecule type" value="Genomic_DNA"/>
</dbReference>
<dbReference type="Gene3D" id="2.40.340.10">
    <property type="entry name" value="MoeA, C-terminal, domain IV"/>
    <property type="match status" value="1"/>
</dbReference>
<dbReference type="SUPFAM" id="SSF63882">
    <property type="entry name" value="MoeA N-terminal region -like"/>
    <property type="match status" value="1"/>
</dbReference>
<evidence type="ECO:0000256" key="8">
    <source>
        <dbReference type="ARBA" id="ARBA00022842"/>
    </source>
</evidence>
<dbReference type="InterPro" id="IPR036688">
    <property type="entry name" value="MoeA_C_domain_IV_sf"/>
</dbReference>
<evidence type="ECO:0000256" key="9">
    <source>
        <dbReference type="ARBA" id="ARBA00023150"/>
    </source>
</evidence>
<evidence type="ECO:0000256" key="7">
    <source>
        <dbReference type="ARBA" id="ARBA00022723"/>
    </source>
</evidence>
<dbReference type="CDD" id="cd00887">
    <property type="entry name" value="MoeA"/>
    <property type="match status" value="1"/>
</dbReference>
<keyword evidence="9 11" id="KW-0501">Molybdenum cofactor biosynthesis</keyword>
<dbReference type="Pfam" id="PF00994">
    <property type="entry name" value="MoCF_biosynth"/>
    <property type="match status" value="1"/>
</dbReference>
<dbReference type="AlphaFoldDB" id="A0A417Z2H6"/>
<dbReference type="Pfam" id="PF03453">
    <property type="entry name" value="MoeA_N"/>
    <property type="match status" value="1"/>
</dbReference>
<evidence type="ECO:0000256" key="11">
    <source>
        <dbReference type="RuleBase" id="RU365090"/>
    </source>
</evidence>
<dbReference type="SUPFAM" id="SSF63867">
    <property type="entry name" value="MoeA C-terminal domain-like"/>
    <property type="match status" value="1"/>
</dbReference>
<dbReference type="InterPro" id="IPR036135">
    <property type="entry name" value="MoeA_linker/N_sf"/>
</dbReference>
<dbReference type="UniPathway" id="UPA00344"/>
<dbReference type="PANTHER" id="PTHR10192">
    <property type="entry name" value="MOLYBDOPTERIN BIOSYNTHESIS PROTEIN"/>
    <property type="match status" value="1"/>
</dbReference>
<dbReference type="GO" id="GO:0061599">
    <property type="term" value="F:molybdopterin molybdotransferase activity"/>
    <property type="evidence" value="ECO:0007669"/>
    <property type="project" value="UniProtKB-UniRule"/>
</dbReference>
<feature type="domain" description="MoaB/Mog" evidence="12">
    <location>
        <begin position="176"/>
        <end position="315"/>
    </location>
</feature>
<dbReference type="InterPro" id="IPR005111">
    <property type="entry name" value="MoeA_C_domain_IV"/>
</dbReference>
<evidence type="ECO:0000313" key="13">
    <source>
        <dbReference type="EMBL" id="RHW44489.1"/>
    </source>
</evidence>
<organism evidence="13 14">
    <name type="scientific">Dermacoccus abyssi</name>
    <dbReference type="NCBI Taxonomy" id="322596"/>
    <lineage>
        <taxon>Bacteria</taxon>
        <taxon>Bacillati</taxon>
        <taxon>Actinomycetota</taxon>
        <taxon>Actinomycetes</taxon>
        <taxon>Micrococcales</taxon>
        <taxon>Dermacoccaceae</taxon>
        <taxon>Dermacoccus</taxon>
    </lineage>
</organism>
<dbReference type="Gene3D" id="3.90.105.10">
    <property type="entry name" value="Molybdopterin biosynthesis moea protein, domain 2"/>
    <property type="match status" value="1"/>
</dbReference>
<proteinExistence type="inferred from homology"/>
<comment type="cofactor">
    <cofactor evidence="1 11">
        <name>Mg(2+)</name>
        <dbReference type="ChEBI" id="CHEBI:18420"/>
    </cofactor>
</comment>
<dbReference type="FunFam" id="2.170.190.11:FF:000001">
    <property type="entry name" value="Molybdopterin molybdenumtransferase"/>
    <property type="match status" value="1"/>
</dbReference>
<comment type="function">
    <text evidence="2 11">Catalyzes the insertion of molybdate into adenylated molybdopterin with the concomitant release of AMP.</text>
</comment>
<dbReference type="GO" id="GO:0006777">
    <property type="term" value="P:Mo-molybdopterin cofactor biosynthetic process"/>
    <property type="evidence" value="ECO:0007669"/>
    <property type="project" value="UniProtKB-UniRule"/>
</dbReference>
<comment type="catalytic activity">
    <reaction evidence="10">
        <text>adenylyl-molybdopterin + molybdate = Mo-molybdopterin + AMP + H(+)</text>
        <dbReference type="Rhea" id="RHEA:35047"/>
        <dbReference type="ChEBI" id="CHEBI:15378"/>
        <dbReference type="ChEBI" id="CHEBI:36264"/>
        <dbReference type="ChEBI" id="CHEBI:62727"/>
        <dbReference type="ChEBI" id="CHEBI:71302"/>
        <dbReference type="ChEBI" id="CHEBI:456215"/>
        <dbReference type="EC" id="2.10.1.1"/>
    </reaction>
</comment>
<dbReference type="Proteomes" id="UP000285376">
    <property type="component" value="Unassembled WGS sequence"/>
</dbReference>
<name>A0A417Z2H6_9MICO</name>
<dbReference type="Pfam" id="PF03454">
    <property type="entry name" value="MoeA_C"/>
    <property type="match status" value="1"/>
</dbReference>
<dbReference type="InterPro" id="IPR001453">
    <property type="entry name" value="MoaB/Mog_dom"/>
</dbReference>
<reference evidence="13 14" key="1">
    <citation type="submission" date="2018-08" db="EMBL/GenBank/DDBJ databases">
        <title>Whole genome sequence analysis of Dermacoccus abyssi bacteria isolated from Deep Mariana trench Micromonospora spp reveals genes involved in the environmental adaptation and production of secondary metabolites.</title>
        <authorList>
            <person name="Abdel-Mageed W.M."/>
            <person name="Lehri B."/>
            <person name="Nouioui I."/>
            <person name="Goodfellow I."/>
            <person name="Jaspars M."/>
            <person name="Karlyshev A."/>
        </authorList>
    </citation>
    <scope>NUCLEOTIDE SEQUENCE [LARGE SCALE GENOMIC DNA]</scope>
    <source>
        <strain evidence="13 14">MT1.1</strain>
    </source>
</reference>
<evidence type="ECO:0000259" key="12">
    <source>
        <dbReference type="SMART" id="SM00852"/>
    </source>
</evidence>
<keyword evidence="6 11" id="KW-0808">Transferase</keyword>
<dbReference type="SMART" id="SM00852">
    <property type="entry name" value="MoCF_biosynth"/>
    <property type="match status" value="1"/>
</dbReference>
<evidence type="ECO:0000256" key="4">
    <source>
        <dbReference type="ARBA" id="ARBA00010763"/>
    </source>
</evidence>
<keyword evidence="5 11" id="KW-0500">Molybdenum</keyword>
<keyword evidence="7 11" id="KW-0479">Metal-binding</keyword>
<comment type="pathway">
    <text evidence="3 11">Cofactor biosynthesis; molybdopterin biosynthesis.</text>
</comment>
<dbReference type="InterPro" id="IPR005110">
    <property type="entry name" value="MoeA_linker/N"/>
</dbReference>
<dbReference type="GO" id="GO:0046872">
    <property type="term" value="F:metal ion binding"/>
    <property type="evidence" value="ECO:0007669"/>
    <property type="project" value="UniProtKB-UniRule"/>
</dbReference>
<evidence type="ECO:0000256" key="3">
    <source>
        <dbReference type="ARBA" id="ARBA00005046"/>
    </source>
</evidence>
<dbReference type="PANTHER" id="PTHR10192:SF5">
    <property type="entry name" value="GEPHYRIN"/>
    <property type="match status" value="1"/>
</dbReference>
<evidence type="ECO:0000256" key="10">
    <source>
        <dbReference type="ARBA" id="ARBA00047317"/>
    </source>
</evidence>
<dbReference type="RefSeq" id="WP_118914374.1">
    <property type="nucleotide sequence ID" value="NZ_CBCRVH010000016.1"/>
</dbReference>
<evidence type="ECO:0000256" key="5">
    <source>
        <dbReference type="ARBA" id="ARBA00022505"/>
    </source>
</evidence>
<evidence type="ECO:0000256" key="1">
    <source>
        <dbReference type="ARBA" id="ARBA00001946"/>
    </source>
</evidence>
<sequence length="402" mass="42005">MISHDDHLARILAAAPAPRVERLAVSGGSLLGRVLAADVRSAVELPAFTNSAMDGYAVHSADVNEPCELPVVGDIAAGDTRSLSCEPGSTWRIMTGAPMPEGADAVVPVELTDGGVERVRFEAAATPGNHIRHAGEDVRVGDLLLPRGTHVAPHHVAVLASSGVAQVDVVARPRVVVVSTGDELRAAGSELAHGQIHDSNGPMLAALVEAAGAQLVEQVHLPDDARAVSQLLERAVESADVVITTGGVSAGAFDVVKEALIDAGDVTFDKVAMQPGKPQGFGLLGERRVPVFTLPGNPMSTLVSFHVFVLPTLDAMGGRPPRECERAVVERGWTSPPGRAQFARVAVRRDGSGRLVVHPNSRQGSHHLGELAEANALALVPADVDVVQADDELDIQMLLTKE</sequence>
<accession>A0A417Z2H6</accession>